<organism evidence="1 2">
    <name type="scientific">Neisseria meningitidis serogroup B</name>
    <dbReference type="NCBI Taxonomy" id="491"/>
    <lineage>
        <taxon>Bacteria</taxon>
        <taxon>Pseudomonadati</taxon>
        <taxon>Pseudomonadota</taxon>
        <taxon>Betaproteobacteria</taxon>
        <taxon>Neisseriales</taxon>
        <taxon>Neisseriaceae</taxon>
        <taxon>Neisseria</taxon>
    </lineage>
</organism>
<dbReference type="Proteomes" id="UP000182715">
    <property type="component" value="Unassembled WGS sequence"/>
</dbReference>
<sequence length="55" mass="6519">MKIFWRIFMRQISLTDYFCKGLKENVENKKNSLLEKRFNGNAGISHTFSIYLSSL</sequence>
<name>A0A0H5QB37_NEIMI</name>
<dbReference type="AlphaFoldDB" id="A0A0H5QB37"/>
<proteinExistence type="predicted"/>
<accession>A0A0H5QB37</accession>
<evidence type="ECO:0000313" key="2">
    <source>
        <dbReference type="Proteomes" id="UP000182715"/>
    </source>
</evidence>
<evidence type="ECO:0000313" key="1">
    <source>
        <dbReference type="EMBL" id="CRY99262.1"/>
    </source>
</evidence>
<dbReference type="EMBL" id="CVTF01000060">
    <property type="protein sequence ID" value="CRY99262.1"/>
    <property type="molecule type" value="Genomic_DNA"/>
</dbReference>
<reference evidence="1 2" key="1">
    <citation type="submission" date="2014-11" db="EMBL/GenBank/DDBJ databases">
        <authorList>
            <person name="Diene M.Seydina."/>
        </authorList>
    </citation>
    <scope>NUCLEOTIDE SEQUENCE [LARGE SCALE GENOMIC DNA]</scope>
    <source>
        <strain evidence="1 2">Neisseria meningitidis CHUV</strain>
    </source>
</reference>
<protein>
    <submittedName>
        <fullName evidence="1">Uncharacterized protein</fullName>
    </submittedName>
</protein>